<accession>A0AAJ6P8W3</accession>
<keyword evidence="2" id="KW-1185">Reference proteome</keyword>
<dbReference type="EMBL" id="CP124543">
    <property type="protein sequence ID" value="WGV25036.1"/>
    <property type="molecule type" value="Genomic_DNA"/>
</dbReference>
<name>A0AAJ6P8W3_9CYAN</name>
<dbReference type="RefSeq" id="WP_281482342.1">
    <property type="nucleotide sequence ID" value="NZ_CP124543.1"/>
</dbReference>
<proteinExistence type="predicted"/>
<gene>
    <name evidence="1" type="ORF">QI031_25250</name>
</gene>
<dbReference type="KEGG" id="hbq:QI031_25250"/>
<sequence>MKQLSTPQRALFPIYVSNFTKSNRIPIFVDRYYGKFKQIAKPTAYHAVGLAIFTDLIRCELSGSICGNPKIQRHWS</sequence>
<dbReference type="AlphaFoldDB" id="A0AAJ6P8W3"/>
<organism evidence="1 2">
    <name type="scientific">Halotia branconii CENA392</name>
    <dbReference type="NCBI Taxonomy" id="1539056"/>
    <lineage>
        <taxon>Bacteria</taxon>
        <taxon>Bacillati</taxon>
        <taxon>Cyanobacteriota</taxon>
        <taxon>Cyanophyceae</taxon>
        <taxon>Nostocales</taxon>
        <taxon>Nodulariaceae</taxon>
        <taxon>Halotia</taxon>
    </lineage>
</organism>
<protein>
    <submittedName>
        <fullName evidence="1">Uncharacterized protein</fullName>
    </submittedName>
</protein>
<reference evidence="1 2" key="1">
    <citation type="journal article" date="2023" name="Limnol Oceanogr Lett">
        <title>Environmental adaptations by the intertidal Antarctic cyanobacterium Halotia branconii CENA392 as revealed using long-read genome sequencing.</title>
        <authorList>
            <person name="Dextro R.B."/>
            <person name="Delbaje E."/>
            <person name="Freitas P.N.N."/>
            <person name="Geraldes V."/>
            <person name="Pinto E."/>
            <person name="Long P.F."/>
            <person name="Fiore M.F."/>
        </authorList>
    </citation>
    <scope>NUCLEOTIDE SEQUENCE [LARGE SCALE GENOMIC DNA]</scope>
    <source>
        <strain evidence="1 2">CENA392</strain>
    </source>
</reference>
<evidence type="ECO:0000313" key="2">
    <source>
        <dbReference type="Proteomes" id="UP001223520"/>
    </source>
</evidence>
<dbReference type="Proteomes" id="UP001223520">
    <property type="component" value="Chromosome"/>
</dbReference>
<evidence type="ECO:0000313" key="1">
    <source>
        <dbReference type="EMBL" id="WGV25036.1"/>
    </source>
</evidence>